<comment type="caution">
    <text evidence="1">The sequence shown here is derived from an EMBL/GenBank/DDBJ whole genome shotgun (WGS) entry which is preliminary data.</text>
</comment>
<sequence length="117" mass="13371">MKPWEDDLRPWVLLLSFMRFTRVIEDDYLLASLTCRLKYLLLRRLILSPSFFMCFNHSARRRLSLSQPDLQTKYLLHHRLISSPGKMISAPGASLVEADISLGQSGATALVFCPGFL</sequence>
<dbReference type="EMBL" id="BPLQ01010612">
    <property type="protein sequence ID" value="GIY51873.1"/>
    <property type="molecule type" value="Genomic_DNA"/>
</dbReference>
<protein>
    <submittedName>
        <fullName evidence="1">Uncharacterized protein</fullName>
    </submittedName>
</protein>
<gene>
    <name evidence="1" type="ORF">CDAR_423491</name>
</gene>
<proteinExistence type="predicted"/>
<name>A0AAV4U254_9ARAC</name>
<organism evidence="1 2">
    <name type="scientific">Caerostris darwini</name>
    <dbReference type="NCBI Taxonomy" id="1538125"/>
    <lineage>
        <taxon>Eukaryota</taxon>
        <taxon>Metazoa</taxon>
        <taxon>Ecdysozoa</taxon>
        <taxon>Arthropoda</taxon>
        <taxon>Chelicerata</taxon>
        <taxon>Arachnida</taxon>
        <taxon>Araneae</taxon>
        <taxon>Araneomorphae</taxon>
        <taxon>Entelegynae</taxon>
        <taxon>Araneoidea</taxon>
        <taxon>Araneidae</taxon>
        <taxon>Caerostris</taxon>
    </lineage>
</organism>
<evidence type="ECO:0000313" key="2">
    <source>
        <dbReference type="Proteomes" id="UP001054837"/>
    </source>
</evidence>
<reference evidence="1 2" key="1">
    <citation type="submission" date="2021-06" db="EMBL/GenBank/DDBJ databases">
        <title>Caerostris darwini draft genome.</title>
        <authorList>
            <person name="Kono N."/>
            <person name="Arakawa K."/>
        </authorList>
    </citation>
    <scope>NUCLEOTIDE SEQUENCE [LARGE SCALE GENOMIC DNA]</scope>
</reference>
<dbReference type="AlphaFoldDB" id="A0AAV4U254"/>
<keyword evidence="2" id="KW-1185">Reference proteome</keyword>
<accession>A0AAV4U254</accession>
<evidence type="ECO:0000313" key="1">
    <source>
        <dbReference type="EMBL" id="GIY51873.1"/>
    </source>
</evidence>
<dbReference type="Proteomes" id="UP001054837">
    <property type="component" value="Unassembled WGS sequence"/>
</dbReference>